<evidence type="ECO:0000259" key="8">
    <source>
        <dbReference type="PROSITE" id="PS50011"/>
    </source>
</evidence>
<accession>A0AAJ0FF75</accession>
<evidence type="ECO:0000313" key="9">
    <source>
        <dbReference type="EMBL" id="KAK1766316.1"/>
    </source>
</evidence>
<evidence type="ECO:0000313" key="10">
    <source>
        <dbReference type="Proteomes" id="UP001244011"/>
    </source>
</evidence>
<keyword evidence="1" id="KW-0723">Serine/threonine-protein kinase</keyword>
<dbReference type="PANTHER" id="PTHR24351">
    <property type="entry name" value="RIBOSOMAL PROTEIN S6 KINASE"/>
    <property type="match status" value="1"/>
</dbReference>
<evidence type="ECO:0000256" key="3">
    <source>
        <dbReference type="ARBA" id="ARBA00022741"/>
    </source>
</evidence>
<proteinExistence type="predicted"/>
<sequence length="917" mass="102593">MSENLEKKLEETRLNPAADTPSPSGQASPPPATESSLPPPDDDAIVSSEIISLRPPSPPGPGILTVTLSFARGLSIDETPELIRFHEPDVRKRWLIYAILECERAQVSSEAMSYSCIRGKTSVFWPGATNMPWAERSSTFKFDVSAPSELTVYLFDRKFDALTGPQVTSLGLIKLNPFLETWVQGEQWVDVQDGTGRVNLEVSYLEKKVLPLEDSDVWRVCREVRFGDLVRVEKSDTDRAFAMKTIRTPDTMPSSETVHHLCSAFPIKHPFIAPLEFVFKSPKGLSLLSPLASGGHLFSHLQRKRRFEVDRARIHSAELTCALEYLHGRHIILACLKPENIALDSLGRVSLCNPGLFGLEKKDGDRVVPGKTEIPAPELLLGQEASEAVDWWSLGVLLYEMLTGIPPFYHEDVKEQRRRIIDQALQLPEGLPTAARDILIKLLDKDPARRLGTNGASELKAHKFFHDVNWLDLTQPRREALFEPSQAVTVFRVEPDEPRDSRLYHETGVQRVSEGVVEKQIYWDAFRVKFWYPVKDKDDENAPDETSSRLEDDEWELVWEPTSQEFHFNNCLISEQRPIGTDCRPAYTPFADEYTPTVHDDYDLAIQSPRPSQSQKKDALKAALKAGYGNRVVLQILEYDVDLDDAILERVEGGGGPWYLPTGLSNFHVIWLTPLEWVVDNGNAELVELFLEKGVDANFSTFPREGPALIKAVKKRNQKLIEMLLPRSNRVNSTRALCHAVEQQDNAITTTLLTNGVLPDFEESDRPRPPILTYGGGGCIHLPLNQGPRLKAEDFTPPLVRAARLGNASLVQLLLENGANVNAAYHVLDIPDWRMPWEEPMAPIQFSCGRAVQLAKELGHSEVVQLLLDGGADVSLAPPVWPVPGHTCPLIPRSVYLRVTVGLEELAAARREGKVAT</sequence>
<feature type="repeat" description="ANK" evidence="6">
    <location>
        <begin position="673"/>
        <end position="702"/>
    </location>
</feature>
<dbReference type="Gene3D" id="1.10.510.10">
    <property type="entry name" value="Transferase(Phosphotransferase) domain 1"/>
    <property type="match status" value="1"/>
</dbReference>
<dbReference type="SMART" id="SM00248">
    <property type="entry name" value="ANK"/>
    <property type="match status" value="4"/>
</dbReference>
<dbReference type="GO" id="GO:0004674">
    <property type="term" value="F:protein serine/threonine kinase activity"/>
    <property type="evidence" value="ECO:0007669"/>
    <property type="project" value="UniProtKB-KW"/>
</dbReference>
<evidence type="ECO:0000256" key="6">
    <source>
        <dbReference type="PROSITE-ProRule" id="PRU00023"/>
    </source>
</evidence>
<dbReference type="PROSITE" id="PS50011">
    <property type="entry name" value="PROTEIN_KINASE_DOM"/>
    <property type="match status" value="1"/>
</dbReference>
<protein>
    <recommendedName>
        <fullName evidence="8">Protein kinase domain-containing protein</fullName>
    </recommendedName>
</protein>
<reference evidence="9" key="1">
    <citation type="submission" date="2023-06" db="EMBL/GenBank/DDBJ databases">
        <title>Genome-scale phylogeny and comparative genomics of the fungal order Sordariales.</title>
        <authorList>
            <consortium name="Lawrence Berkeley National Laboratory"/>
            <person name="Hensen N."/>
            <person name="Bonometti L."/>
            <person name="Westerberg I."/>
            <person name="Brannstrom I.O."/>
            <person name="Guillou S."/>
            <person name="Cros-Aarteil S."/>
            <person name="Calhoun S."/>
            <person name="Haridas S."/>
            <person name="Kuo A."/>
            <person name="Mondo S."/>
            <person name="Pangilinan J."/>
            <person name="Riley R."/>
            <person name="Labutti K."/>
            <person name="Andreopoulos B."/>
            <person name="Lipzen A."/>
            <person name="Chen C."/>
            <person name="Yanf M."/>
            <person name="Daum C."/>
            <person name="Ng V."/>
            <person name="Clum A."/>
            <person name="Steindorff A."/>
            <person name="Ohm R."/>
            <person name="Martin F."/>
            <person name="Silar P."/>
            <person name="Natvig D."/>
            <person name="Lalanne C."/>
            <person name="Gautier V."/>
            <person name="Ament-Velasquez S.L."/>
            <person name="Kruys A."/>
            <person name="Hutchinson M.I."/>
            <person name="Powell A.J."/>
            <person name="Barry K."/>
            <person name="Miller A.N."/>
            <person name="Grigoriev I.V."/>
            <person name="Debuchy R."/>
            <person name="Gladieux P."/>
            <person name="Thoren M.H."/>
            <person name="Johannesson H."/>
        </authorList>
    </citation>
    <scope>NUCLEOTIDE SEQUENCE</scope>
    <source>
        <strain evidence="9">8032-3</strain>
    </source>
</reference>
<gene>
    <name evidence="9" type="ORF">QBC33DRAFT_542497</name>
</gene>
<dbReference type="InterPro" id="IPR000719">
    <property type="entry name" value="Prot_kinase_dom"/>
</dbReference>
<evidence type="ECO:0000256" key="5">
    <source>
        <dbReference type="ARBA" id="ARBA00022840"/>
    </source>
</evidence>
<dbReference type="Pfam" id="PF00023">
    <property type="entry name" value="Ank"/>
    <property type="match status" value="1"/>
</dbReference>
<evidence type="ECO:0000256" key="1">
    <source>
        <dbReference type="ARBA" id="ARBA00022527"/>
    </source>
</evidence>
<evidence type="ECO:0000256" key="2">
    <source>
        <dbReference type="ARBA" id="ARBA00022679"/>
    </source>
</evidence>
<dbReference type="PROSITE" id="PS50088">
    <property type="entry name" value="ANK_REPEAT"/>
    <property type="match status" value="2"/>
</dbReference>
<dbReference type="AlphaFoldDB" id="A0AAJ0FF75"/>
<keyword evidence="2" id="KW-0808">Transferase</keyword>
<keyword evidence="10" id="KW-1185">Reference proteome</keyword>
<keyword evidence="4" id="KW-0418">Kinase</keyword>
<dbReference type="GO" id="GO:0005524">
    <property type="term" value="F:ATP binding"/>
    <property type="evidence" value="ECO:0007669"/>
    <property type="project" value="UniProtKB-KW"/>
</dbReference>
<organism evidence="9 10">
    <name type="scientific">Phialemonium atrogriseum</name>
    <dbReference type="NCBI Taxonomy" id="1093897"/>
    <lineage>
        <taxon>Eukaryota</taxon>
        <taxon>Fungi</taxon>
        <taxon>Dikarya</taxon>
        <taxon>Ascomycota</taxon>
        <taxon>Pezizomycotina</taxon>
        <taxon>Sordariomycetes</taxon>
        <taxon>Sordariomycetidae</taxon>
        <taxon>Cephalothecales</taxon>
        <taxon>Cephalothecaceae</taxon>
        <taxon>Phialemonium</taxon>
    </lineage>
</organism>
<dbReference type="RefSeq" id="XP_060282529.1">
    <property type="nucleotide sequence ID" value="XM_060428278.1"/>
</dbReference>
<dbReference type="Pfam" id="PF12796">
    <property type="entry name" value="Ank_2"/>
    <property type="match status" value="1"/>
</dbReference>
<dbReference type="InterPro" id="IPR036770">
    <property type="entry name" value="Ankyrin_rpt-contain_sf"/>
</dbReference>
<feature type="compositionally biased region" description="Basic and acidic residues" evidence="7">
    <location>
        <begin position="1"/>
        <end position="13"/>
    </location>
</feature>
<keyword evidence="6" id="KW-0040">ANK repeat</keyword>
<name>A0AAJ0FF75_9PEZI</name>
<dbReference type="InterPro" id="IPR002110">
    <property type="entry name" value="Ankyrin_rpt"/>
</dbReference>
<evidence type="ECO:0000256" key="7">
    <source>
        <dbReference type="SAM" id="MobiDB-lite"/>
    </source>
</evidence>
<dbReference type="Pfam" id="PF00069">
    <property type="entry name" value="Pkinase"/>
    <property type="match status" value="1"/>
</dbReference>
<feature type="region of interest" description="Disordered" evidence="7">
    <location>
        <begin position="1"/>
        <end position="44"/>
    </location>
</feature>
<dbReference type="Gene3D" id="1.25.40.20">
    <property type="entry name" value="Ankyrin repeat-containing domain"/>
    <property type="match status" value="2"/>
</dbReference>
<comment type="caution">
    <text evidence="9">The sequence shown here is derived from an EMBL/GenBank/DDBJ whole genome shotgun (WGS) entry which is preliminary data.</text>
</comment>
<dbReference type="SUPFAM" id="SSF48403">
    <property type="entry name" value="Ankyrin repeat"/>
    <property type="match status" value="1"/>
</dbReference>
<dbReference type="Gene3D" id="3.30.200.20">
    <property type="entry name" value="Phosphorylase Kinase, domain 1"/>
    <property type="match status" value="1"/>
</dbReference>
<feature type="domain" description="Protein kinase" evidence="8">
    <location>
        <begin position="215"/>
        <end position="465"/>
    </location>
</feature>
<feature type="repeat" description="ANK" evidence="6">
    <location>
        <begin position="794"/>
        <end position="826"/>
    </location>
</feature>
<dbReference type="PROSITE" id="PS50297">
    <property type="entry name" value="ANK_REP_REGION"/>
    <property type="match status" value="1"/>
</dbReference>
<keyword evidence="3" id="KW-0547">Nucleotide-binding</keyword>
<dbReference type="CDD" id="cd11651">
    <property type="entry name" value="YPK1_N_like"/>
    <property type="match status" value="1"/>
</dbReference>
<dbReference type="GeneID" id="85311465"/>
<dbReference type="SUPFAM" id="SSF56112">
    <property type="entry name" value="Protein kinase-like (PK-like)"/>
    <property type="match status" value="1"/>
</dbReference>
<dbReference type="Proteomes" id="UP001244011">
    <property type="component" value="Unassembled WGS sequence"/>
</dbReference>
<dbReference type="EMBL" id="MU839012">
    <property type="protein sequence ID" value="KAK1766316.1"/>
    <property type="molecule type" value="Genomic_DNA"/>
</dbReference>
<evidence type="ECO:0000256" key="4">
    <source>
        <dbReference type="ARBA" id="ARBA00022777"/>
    </source>
</evidence>
<keyword evidence="5" id="KW-0067">ATP-binding</keyword>
<dbReference type="InterPro" id="IPR011009">
    <property type="entry name" value="Kinase-like_dom_sf"/>
</dbReference>